<sequence length="318" mass="33942">MTNSAYPIRVAPAPLLAMIATTALWALAFIVPLMVPGASSLDITFGRYFAYGICSVFLLWRFGRVTLSMRDWGLAAAFAFFGNLLYYALLVLGIRLAGAGLAVPIIGLLPVTVALAGNWREGALPWRKLALPLLAVFIGLMLVNLARGLEAGGAHASGFGILCLVAPVIMWTWYAVANSAFLKRRRDVSASAWASAIGVTTLGLTLALFPLHLVFGNGAQSIPHLFATGEVFAVAFWSTVLGLGASWGAAALFNMASTRLPVTLAGQLIVFETIFGVLYVFLAEGRRPSVIELSGFALSILGIWLSIRVLQHTTETRS</sequence>
<keyword evidence="9" id="KW-1185">Reference proteome</keyword>
<dbReference type="EMBL" id="JAXCLX010000003">
    <property type="protein sequence ID" value="MDY0874007.1"/>
    <property type="molecule type" value="Genomic_DNA"/>
</dbReference>
<keyword evidence="4 6" id="KW-1133">Transmembrane helix</keyword>
<dbReference type="Proteomes" id="UP001271769">
    <property type="component" value="Unassembled WGS sequence"/>
</dbReference>
<feature type="transmembrane region" description="Helical" evidence="6">
    <location>
        <begin position="231"/>
        <end position="253"/>
    </location>
</feature>
<dbReference type="Pfam" id="PF00892">
    <property type="entry name" value="EamA"/>
    <property type="match status" value="1"/>
</dbReference>
<keyword evidence="2" id="KW-1003">Cell membrane</keyword>
<dbReference type="SUPFAM" id="SSF103481">
    <property type="entry name" value="Multidrug resistance efflux transporter EmrE"/>
    <property type="match status" value="1"/>
</dbReference>
<evidence type="ECO:0000256" key="6">
    <source>
        <dbReference type="SAM" id="Phobius"/>
    </source>
</evidence>
<dbReference type="PANTHER" id="PTHR32322">
    <property type="entry name" value="INNER MEMBRANE TRANSPORTER"/>
    <property type="match status" value="1"/>
</dbReference>
<dbReference type="InterPro" id="IPR037185">
    <property type="entry name" value="EmrE-like"/>
</dbReference>
<evidence type="ECO:0000256" key="4">
    <source>
        <dbReference type="ARBA" id="ARBA00022989"/>
    </source>
</evidence>
<feature type="transmembrane region" description="Helical" evidence="6">
    <location>
        <begin position="12"/>
        <end position="35"/>
    </location>
</feature>
<evidence type="ECO:0000256" key="2">
    <source>
        <dbReference type="ARBA" id="ARBA00022475"/>
    </source>
</evidence>
<gene>
    <name evidence="8" type="ORF">SMD31_18845</name>
</gene>
<comment type="caution">
    <text evidence="8">The sequence shown here is derived from an EMBL/GenBank/DDBJ whole genome shotgun (WGS) entry which is preliminary data.</text>
</comment>
<dbReference type="InterPro" id="IPR050638">
    <property type="entry name" value="AA-Vitamin_Transporters"/>
</dbReference>
<feature type="transmembrane region" description="Helical" evidence="6">
    <location>
        <begin position="188"/>
        <end position="211"/>
    </location>
</feature>
<proteinExistence type="predicted"/>
<feature type="domain" description="EamA" evidence="7">
    <location>
        <begin position="15"/>
        <end position="144"/>
    </location>
</feature>
<name>A0ABU5E341_9PROT</name>
<evidence type="ECO:0000313" key="8">
    <source>
        <dbReference type="EMBL" id="MDY0874007.1"/>
    </source>
</evidence>
<feature type="transmembrane region" description="Helical" evidence="6">
    <location>
        <begin position="293"/>
        <end position="310"/>
    </location>
</feature>
<feature type="transmembrane region" description="Helical" evidence="6">
    <location>
        <begin position="41"/>
        <end position="60"/>
    </location>
</feature>
<dbReference type="RefSeq" id="WP_320502474.1">
    <property type="nucleotide sequence ID" value="NZ_JAXCLX010000003.1"/>
</dbReference>
<comment type="subcellular location">
    <subcellularLocation>
        <location evidence="1">Cell membrane</location>
        <topology evidence="1">Multi-pass membrane protein</topology>
    </subcellularLocation>
</comment>
<feature type="transmembrane region" description="Helical" evidence="6">
    <location>
        <begin position="96"/>
        <end position="117"/>
    </location>
</feature>
<evidence type="ECO:0000259" key="7">
    <source>
        <dbReference type="Pfam" id="PF00892"/>
    </source>
</evidence>
<keyword evidence="5 6" id="KW-0472">Membrane</keyword>
<feature type="transmembrane region" description="Helical" evidence="6">
    <location>
        <begin position="260"/>
        <end position="281"/>
    </location>
</feature>
<feature type="transmembrane region" description="Helical" evidence="6">
    <location>
        <begin position="72"/>
        <end position="90"/>
    </location>
</feature>
<dbReference type="PANTHER" id="PTHR32322:SF18">
    <property type="entry name" value="S-ADENOSYLMETHIONINE_S-ADENOSYLHOMOCYSTEINE TRANSPORTER"/>
    <property type="match status" value="1"/>
</dbReference>
<evidence type="ECO:0000256" key="3">
    <source>
        <dbReference type="ARBA" id="ARBA00022692"/>
    </source>
</evidence>
<reference evidence="8 9" key="1">
    <citation type="journal article" date="2013" name="Antonie Van Leeuwenhoek">
        <title>Dongia rigui sp. nov., isolated from freshwater of a large wetland in Korea.</title>
        <authorList>
            <person name="Baik K.S."/>
            <person name="Hwang Y.M."/>
            <person name="Choi J.S."/>
            <person name="Kwon J."/>
            <person name="Seong C.N."/>
        </authorList>
    </citation>
    <scope>NUCLEOTIDE SEQUENCE [LARGE SCALE GENOMIC DNA]</scope>
    <source>
        <strain evidence="8 9">04SU4-P</strain>
    </source>
</reference>
<feature type="transmembrane region" description="Helical" evidence="6">
    <location>
        <begin position="129"/>
        <end position="146"/>
    </location>
</feature>
<organism evidence="8 9">
    <name type="scientific">Dongia rigui</name>
    <dbReference type="NCBI Taxonomy" id="940149"/>
    <lineage>
        <taxon>Bacteria</taxon>
        <taxon>Pseudomonadati</taxon>
        <taxon>Pseudomonadota</taxon>
        <taxon>Alphaproteobacteria</taxon>
        <taxon>Rhodospirillales</taxon>
        <taxon>Dongiaceae</taxon>
        <taxon>Dongia</taxon>
    </lineage>
</organism>
<feature type="transmembrane region" description="Helical" evidence="6">
    <location>
        <begin position="158"/>
        <end position="176"/>
    </location>
</feature>
<evidence type="ECO:0000256" key="1">
    <source>
        <dbReference type="ARBA" id="ARBA00004651"/>
    </source>
</evidence>
<evidence type="ECO:0000313" key="9">
    <source>
        <dbReference type="Proteomes" id="UP001271769"/>
    </source>
</evidence>
<dbReference type="InterPro" id="IPR000620">
    <property type="entry name" value="EamA_dom"/>
</dbReference>
<evidence type="ECO:0000256" key="5">
    <source>
        <dbReference type="ARBA" id="ARBA00023136"/>
    </source>
</evidence>
<keyword evidence="3 6" id="KW-0812">Transmembrane</keyword>
<protein>
    <submittedName>
        <fullName evidence="8">DMT family transporter</fullName>
    </submittedName>
</protein>
<accession>A0ABU5E341</accession>